<gene>
    <name evidence="1" type="ORF">L596_028232</name>
</gene>
<reference evidence="1 2" key="1">
    <citation type="journal article" date="2015" name="Genome Biol.">
        <title>Comparative genomics of Steinernema reveals deeply conserved gene regulatory networks.</title>
        <authorList>
            <person name="Dillman A.R."/>
            <person name="Macchietto M."/>
            <person name="Porter C.F."/>
            <person name="Rogers A."/>
            <person name="Williams B."/>
            <person name="Antoshechkin I."/>
            <person name="Lee M.M."/>
            <person name="Goodwin Z."/>
            <person name="Lu X."/>
            <person name="Lewis E.E."/>
            <person name="Goodrich-Blair H."/>
            <person name="Stock S.P."/>
            <person name="Adams B.J."/>
            <person name="Sternberg P.W."/>
            <person name="Mortazavi A."/>
        </authorList>
    </citation>
    <scope>NUCLEOTIDE SEQUENCE [LARGE SCALE GENOMIC DNA]</scope>
    <source>
        <strain evidence="1 2">ALL</strain>
    </source>
</reference>
<dbReference type="EMBL" id="AZBU02000011">
    <property type="protein sequence ID" value="TKR61071.1"/>
    <property type="molecule type" value="Genomic_DNA"/>
</dbReference>
<reference evidence="1 2" key="2">
    <citation type="journal article" date="2019" name="G3 (Bethesda)">
        <title>Hybrid Assembly of the Genome of the Entomopathogenic Nematode Steinernema carpocapsae Identifies the X-Chromosome.</title>
        <authorList>
            <person name="Serra L."/>
            <person name="Macchietto M."/>
            <person name="Macias-Munoz A."/>
            <person name="McGill C.J."/>
            <person name="Rodriguez I.M."/>
            <person name="Rodriguez B."/>
            <person name="Murad R."/>
            <person name="Mortazavi A."/>
        </authorList>
    </citation>
    <scope>NUCLEOTIDE SEQUENCE [LARGE SCALE GENOMIC DNA]</scope>
    <source>
        <strain evidence="1 2">ALL</strain>
    </source>
</reference>
<dbReference type="Proteomes" id="UP000298663">
    <property type="component" value="Unassembled WGS sequence"/>
</dbReference>
<evidence type="ECO:0000313" key="2">
    <source>
        <dbReference type="Proteomes" id="UP000298663"/>
    </source>
</evidence>
<accession>A0A4U5LXU2</accession>
<comment type="caution">
    <text evidence="1">The sequence shown here is derived from an EMBL/GenBank/DDBJ whole genome shotgun (WGS) entry which is preliminary data.</text>
</comment>
<organism evidence="1 2">
    <name type="scientific">Steinernema carpocapsae</name>
    <name type="common">Entomopathogenic nematode</name>
    <dbReference type="NCBI Taxonomy" id="34508"/>
    <lineage>
        <taxon>Eukaryota</taxon>
        <taxon>Metazoa</taxon>
        <taxon>Ecdysozoa</taxon>
        <taxon>Nematoda</taxon>
        <taxon>Chromadorea</taxon>
        <taxon>Rhabditida</taxon>
        <taxon>Tylenchina</taxon>
        <taxon>Panagrolaimomorpha</taxon>
        <taxon>Strongyloidoidea</taxon>
        <taxon>Steinernematidae</taxon>
        <taxon>Steinernema</taxon>
    </lineage>
</organism>
<proteinExistence type="predicted"/>
<dbReference type="AlphaFoldDB" id="A0A4U5LXU2"/>
<name>A0A4U5LXU2_STECR</name>
<evidence type="ECO:0000313" key="1">
    <source>
        <dbReference type="EMBL" id="TKR61071.1"/>
    </source>
</evidence>
<keyword evidence="2" id="KW-1185">Reference proteome</keyword>
<sequence length="84" mass="9515">MKESLHMSLWHDMRLVYKDIIFMIFARDNISEILLQKSACVFVAASTKNDLSKIVFNEGNLEGSLGKAVHADSFLHQISTDDND</sequence>
<protein>
    <submittedName>
        <fullName evidence="1">Uncharacterized protein</fullName>
    </submittedName>
</protein>